<feature type="binding site" evidence="8">
    <location>
        <position position="199"/>
    </location>
    <ligand>
        <name>Ca(2+)</name>
        <dbReference type="ChEBI" id="CHEBI:29108"/>
        <label>3</label>
    </ligand>
</feature>
<dbReference type="Proteomes" id="UP000290289">
    <property type="component" value="Chromosome 9"/>
</dbReference>
<dbReference type="EMBL" id="RDQH01000335">
    <property type="protein sequence ID" value="RXH89468.1"/>
    <property type="molecule type" value="Genomic_DNA"/>
</dbReference>
<keyword evidence="3 8" id="KW-0479">Metal-binding</keyword>
<feature type="binding site" evidence="8">
    <location>
        <position position="160"/>
    </location>
    <ligand>
        <name>Ca(2+)</name>
        <dbReference type="ChEBI" id="CHEBI:29108"/>
        <label>2</label>
    </ligand>
</feature>
<feature type="binding site" evidence="8">
    <location>
        <position position="180"/>
    </location>
    <ligand>
        <name>Ca(2+)</name>
        <dbReference type="ChEBI" id="CHEBI:29108"/>
        <label>3</label>
    </ligand>
</feature>
<accession>A0A498J1L4</accession>
<evidence type="ECO:0000256" key="4">
    <source>
        <dbReference type="ARBA" id="ARBA00022801"/>
    </source>
</evidence>
<organism evidence="11 12">
    <name type="scientific">Malus domestica</name>
    <name type="common">Apple</name>
    <name type="synonym">Pyrus malus</name>
    <dbReference type="NCBI Taxonomy" id="3750"/>
    <lineage>
        <taxon>Eukaryota</taxon>
        <taxon>Viridiplantae</taxon>
        <taxon>Streptophyta</taxon>
        <taxon>Embryophyta</taxon>
        <taxon>Tracheophyta</taxon>
        <taxon>Spermatophyta</taxon>
        <taxon>Magnoliopsida</taxon>
        <taxon>eudicotyledons</taxon>
        <taxon>Gunneridae</taxon>
        <taxon>Pentapetalae</taxon>
        <taxon>rosids</taxon>
        <taxon>fabids</taxon>
        <taxon>Rosales</taxon>
        <taxon>Rosaceae</taxon>
        <taxon>Amygdaloideae</taxon>
        <taxon>Maleae</taxon>
        <taxon>Malus</taxon>
    </lineage>
</organism>
<feature type="chain" id="PRO_5019843198" description="Peptidase metallopeptidase domain-containing protein" evidence="9">
    <location>
        <begin position="28"/>
        <end position="270"/>
    </location>
</feature>
<evidence type="ECO:0000313" key="11">
    <source>
        <dbReference type="EMBL" id="RXH89468.1"/>
    </source>
</evidence>
<comment type="cofactor">
    <cofactor evidence="8">
        <name>Ca(2+)</name>
        <dbReference type="ChEBI" id="CHEBI:29108"/>
    </cofactor>
    <text evidence="8">Can bind about 5 Ca(2+) ions per subunit.</text>
</comment>
<dbReference type="InterPro" id="IPR006026">
    <property type="entry name" value="Peptidase_Metallo"/>
</dbReference>
<dbReference type="GO" id="GO:0006508">
    <property type="term" value="P:proteolysis"/>
    <property type="evidence" value="ECO:0007669"/>
    <property type="project" value="UniProtKB-KW"/>
</dbReference>
<evidence type="ECO:0000256" key="2">
    <source>
        <dbReference type="ARBA" id="ARBA00022670"/>
    </source>
</evidence>
<evidence type="ECO:0000256" key="8">
    <source>
        <dbReference type="PIRSR" id="PIRSR621190-2"/>
    </source>
</evidence>
<feature type="binding site" evidence="8">
    <location>
        <position position="187"/>
    </location>
    <ligand>
        <name>Zn(2+)</name>
        <dbReference type="ChEBI" id="CHEBI:29105"/>
        <label>1</label>
    </ligand>
</feature>
<dbReference type="SMART" id="SM00235">
    <property type="entry name" value="ZnMc"/>
    <property type="match status" value="1"/>
</dbReference>
<dbReference type="GO" id="GO:0031012">
    <property type="term" value="C:extracellular matrix"/>
    <property type="evidence" value="ECO:0007669"/>
    <property type="project" value="InterPro"/>
</dbReference>
<protein>
    <recommendedName>
        <fullName evidence="10">Peptidase metallopeptidase domain-containing protein</fullName>
    </recommendedName>
</protein>
<dbReference type="GO" id="GO:0004222">
    <property type="term" value="F:metalloendopeptidase activity"/>
    <property type="evidence" value="ECO:0007669"/>
    <property type="project" value="InterPro"/>
</dbReference>
<feature type="signal peptide" evidence="9">
    <location>
        <begin position="1"/>
        <end position="27"/>
    </location>
</feature>
<dbReference type="Gene3D" id="1.10.101.10">
    <property type="entry name" value="PGBD-like superfamily/PGBD"/>
    <property type="match status" value="1"/>
</dbReference>
<dbReference type="InterPro" id="IPR002477">
    <property type="entry name" value="Peptidoglycan-bd-like"/>
</dbReference>
<keyword evidence="8" id="KW-0106">Calcium</keyword>
<dbReference type="InterPro" id="IPR001818">
    <property type="entry name" value="Pept_M10_metallopeptidase"/>
</dbReference>
<reference evidence="11 12" key="1">
    <citation type="submission" date="2018-10" db="EMBL/GenBank/DDBJ databases">
        <title>A high-quality apple genome assembly.</title>
        <authorList>
            <person name="Hu J."/>
        </authorList>
    </citation>
    <scope>NUCLEOTIDE SEQUENCE [LARGE SCALE GENOMIC DNA]</scope>
    <source>
        <strain evidence="12">cv. HFTH1</strain>
        <tissue evidence="11">Young leaf</tissue>
    </source>
</reference>
<dbReference type="SUPFAM" id="SSF47090">
    <property type="entry name" value="PGBD-like"/>
    <property type="match status" value="1"/>
</dbReference>
<evidence type="ECO:0000256" key="9">
    <source>
        <dbReference type="SAM" id="SignalP"/>
    </source>
</evidence>
<dbReference type="GO" id="GO:0030574">
    <property type="term" value="P:collagen catabolic process"/>
    <property type="evidence" value="ECO:0007669"/>
    <property type="project" value="TreeGrafter"/>
</dbReference>
<comment type="caution">
    <text evidence="11">The sequence shown here is derived from an EMBL/GenBank/DDBJ whole genome shotgun (WGS) entry which is preliminary data.</text>
</comment>
<dbReference type="Pfam" id="PF00413">
    <property type="entry name" value="Peptidase_M10"/>
    <property type="match status" value="1"/>
</dbReference>
<gene>
    <name evidence="11" type="ORF">DVH24_031825</name>
</gene>
<feature type="binding site" evidence="8">
    <location>
        <position position="231"/>
    </location>
    <ligand>
        <name>Zn(2+)</name>
        <dbReference type="ChEBI" id="CHEBI:29105"/>
        <label>2</label>
        <note>catalytic</note>
    </ligand>
</feature>
<evidence type="ECO:0000256" key="7">
    <source>
        <dbReference type="PIRSR" id="PIRSR621190-1"/>
    </source>
</evidence>
<dbReference type="STRING" id="3750.A0A498J1L4"/>
<feature type="binding site" evidence="8">
    <location>
        <position position="197"/>
    </location>
    <ligand>
        <name>Zn(2+)</name>
        <dbReference type="ChEBI" id="CHEBI:29105"/>
        <label>1</label>
    </ligand>
</feature>
<feature type="binding site" evidence="8">
    <location>
        <position position="239"/>
    </location>
    <ligand>
        <name>Zn(2+)</name>
        <dbReference type="ChEBI" id="CHEBI:29105"/>
        <label>2</label>
        <note>catalytic</note>
    </ligand>
</feature>
<dbReference type="AlphaFoldDB" id="A0A498J1L4"/>
<evidence type="ECO:0000256" key="3">
    <source>
        <dbReference type="ARBA" id="ARBA00022723"/>
    </source>
</evidence>
<keyword evidence="5 8" id="KW-0862">Zinc</keyword>
<dbReference type="InterPro" id="IPR036365">
    <property type="entry name" value="PGBD-like_sf"/>
</dbReference>
<feature type="active site" evidence="7">
    <location>
        <position position="222"/>
    </location>
</feature>
<dbReference type="PANTHER" id="PTHR10201">
    <property type="entry name" value="MATRIX METALLOPROTEINASE"/>
    <property type="match status" value="1"/>
</dbReference>
<dbReference type="InterPro" id="IPR036366">
    <property type="entry name" value="PGBDSf"/>
</dbReference>
<feature type="binding site" evidence="8">
    <location>
        <position position="221"/>
    </location>
    <ligand>
        <name>Zn(2+)</name>
        <dbReference type="ChEBI" id="CHEBI:29105"/>
        <label>2</label>
        <note>catalytic</note>
    </ligand>
</feature>
<dbReference type="Pfam" id="PF01471">
    <property type="entry name" value="PG_binding_1"/>
    <property type="match status" value="1"/>
</dbReference>
<evidence type="ECO:0000256" key="6">
    <source>
        <dbReference type="ARBA" id="ARBA00023049"/>
    </source>
</evidence>
<dbReference type="GO" id="GO:0008270">
    <property type="term" value="F:zinc ion binding"/>
    <property type="evidence" value="ECO:0007669"/>
    <property type="project" value="InterPro"/>
</dbReference>
<keyword evidence="12" id="KW-1185">Reference proteome</keyword>
<feature type="binding site" evidence="8">
    <location>
        <position position="202"/>
    </location>
    <ligand>
        <name>Ca(2+)</name>
        <dbReference type="ChEBI" id="CHEBI:29108"/>
        <label>1</label>
    </ligand>
</feature>
<feature type="binding site" evidence="8">
    <location>
        <position position="172"/>
    </location>
    <ligand>
        <name>Zn(2+)</name>
        <dbReference type="ChEBI" id="CHEBI:29105"/>
        <label>1</label>
    </ligand>
</feature>
<dbReference type="GO" id="GO:0030198">
    <property type="term" value="P:extracellular matrix organization"/>
    <property type="evidence" value="ECO:0007669"/>
    <property type="project" value="TreeGrafter"/>
</dbReference>
<dbReference type="PRINTS" id="PR00138">
    <property type="entry name" value="MATRIXIN"/>
</dbReference>
<dbReference type="InterPro" id="IPR024079">
    <property type="entry name" value="MetalloPept_cat_dom_sf"/>
</dbReference>
<sequence>MASKCTLSLFTITFLFVLLCLFSHATSSETHNKNTSPFEFLNHLKGCHKGDKRSYCDRKEEKVSNTEAAMASSSGLNNADPVYKFIFLLTTSSSPFGFLEHLKGCHKGDKVKGIPDLKKYPEHFGYLYVHSNDNDLDDQLESSIKTYQLNYSLNSTGKLDAETVPNMMKRAHGDRYPFDGRGGVLAHSFAATDGRFHYDTDERWAVDVVTVAYDLLSVAWHEIGYLLGLGHSSVRGAVMLLTISSGFTRRRLSRDDISGINALYTTLVRR</sequence>
<dbReference type="Gene3D" id="3.40.390.10">
    <property type="entry name" value="Collagenase (Catalytic Domain)"/>
    <property type="match status" value="1"/>
</dbReference>
<evidence type="ECO:0000313" key="12">
    <source>
        <dbReference type="Proteomes" id="UP000290289"/>
    </source>
</evidence>
<feature type="binding site" evidence="8">
    <location>
        <position position="202"/>
    </location>
    <ligand>
        <name>Ca(2+)</name>
        <dbReference type="ChEBI" id="CHEBI:29108"/>
        <label>3</label>
    </ligand>
</feature>
<feature type="binding site" evidence="8">
    <location>
        <position position="179"/>
    </location>
    <ligand>
        <name>Ca(2+)</name>
        <dbReference type="ChEBI" id="CHEBI:29108"/>
        <label>3</label>
    </ligand>
</feature>
<dbReference type="InterPro" id="IPR021190">
    <property type="entry name" value="Pept_M10A"/>
</dbReference>
<comment type="cofactor">
    <cofactor evidence="8">
        <name>Zn(2+)</name>
        <dbReference type="ChEBI" id="CHEBI:29105"/>
    </cofactor>
    <text evidence="8">Binds 2 Zn(2+) ions per subunit.</text>
</comment>
<feature type="binding site" evidence="8">
    <location>
        <position position="174"/>
    </location>
    <ligand>
        <name>Zn(2+)</name>
        <dbReference type="ChEBI" id="CHEBI:29105"/>
        <label>1</label>
    </ligand>
</feature>
<keyword evidence="6" id="KW-0482">Metalloprotease</keyword>
<dbReference type="PANTHER" id="PTHR10201:SF213">
    <property type="entry name" value="METALLOENDOPROTEINASE 2-MMP-LIKE"/>
    <property type="match status" value="1"/>
</dbReference>
<proteinExistence type="inferred from homology"/>
<name>A0A498J1L4_MALDO</name>
<keyword evidence="4" id="KW-0378">Hydrolase</keyword>
<comment type="similarity">
    <text evidence="1">Belongs to the peptidase M10A family. Matrix metalloproteinases (MMPs) subfamily.</text>
</comment>
<keyword evidence="9" id="KW-0732">Signal</keyword>
<keyword evidence="2" id="KW-0645">Protease</keyword>
<evidence type="ECO:0000259" key="10">
    <source>
        <dbReference type="SMART" id="SM00235"/>
    </source>
</evidence>
<dbReference type="SUPFAM" id="SSF55486">
    <property type="entry name" value="Metalloproteases ('zincins'), catalytic domain"/>
    <property type="match status" value="1"/>
</dbReference>
<evidence type="ECO:0000256" key="5">
    <source>
        <dbReference type="ARBA" id="ARBA00022833"/>
    </source>
</evidence>
<evidence type="ECO:0000256" key="1">
    <source>
        <dbReference type="ARBA" id="ARBA00009614"/>
    </source>
</evidence>
<feature type="domain" description="Peptidase metallopeptidase" evidence="10">
    <location>
        <begin position="116"/>
        <end position="266"/>
    </location>
</feature>